<proteinExistence type="inferred from homology"/>
<dbReference type="Pfam" id="PF00004">
    <property type="entry name" value="AAA"/>
    <property type="match status" value="1"/>
</dbReference>
<feature type="domain" description="AAA+ ATPase" evidence="4">
    <location>
        <begin position="513"/>
        <end position="645"/>
    </location>
</feature>
<dbReference type="InterPro" id="IPR050221">
    <property type="entry name" value="26S_Proteasome_ATPase"/>
</dbReference>
<dbReference type="InterPro" id="IPR003593">
    <property type="entry name" value="AAA+_ATPase"/>
</dbReference>
<evidence type="ECO:0000256" key="1">
    <source>
        <dbReference type="ARBA" id="ARBA00006914"/>
    </source>
</evidence>
<dbReference type="PANTHER" id="PTHR23073">
    <property type="entry name" value="26S PROTEASOME REGULATORY SUBUNIT"/>
    <property type="match status" value="1"/>
</dbReference>
<keyword evidence="3" id="KW-0067">ATP-binding</keyword>
<dbReference type="InterPro" id="IPR054472">
    <property type="entry name" value="WHD"/>
</dbReference>
<dbReference type="SUPFAM" id="SSF52540">
    <property type="entry name" value="P-loop containing nucleoside triphosphate hydrolases"/>
    <property type="match status" value="2"/>
</dbReference>
<dbReference type="Pfam" id="PF22977">
    <property type="entry name" value="WHD"/>
    <property type="match status" value="1"/>
</dbReference>
<keyword evidence="2" id="KW-0547">Nucleotide-binding</keyword>
<dbReference type="SMART" id="SM00382">
    <property type="entry name" value="AAA"/>
    <property type="match status" value="1"/>
</dbReference>
<dbReference type="CDD" id="cd19481">
    <property type="entry name" value="RecA-like_protease"/>
    <property type="match status" value="1"/>
</dbReference>
<keyword evidence="6" id="KW-1185">Reference proteome</keyword>
<name>A0ABY6SPK3_9CLOT</name>
<evidence type="ECO:0000256" key="2">
    <source>
        <dbReference type="ARBA" id="ARBA00022741"/>
    </source>
</evidence>
<evidence type="ECO:0000313" key="5">
    <source>
        <dbReference type="EMBL" id="VDG69771.1"/>
    </source>
</evidence>
<reference evidence="5 6" key="1">
    <citation type="submission" date="2018-11" db="EMBL/GenBank/DDBJ databases">
        <authorList>
            <consortium name="Pathogen Informatics"/>
        </authorList>
    </citation>
    <scope>NUCLEOTIDE SEQUENCE [LARGE SCALE GENOMIC DNA]</scope>
    <source>
        <strain evidence="5 6">NCTC10913</strain>
    </source>
</reference>
<evidence type="ECO:0000256" key="3">
    <source>
        <dbReference type="ARBA" id="ARBA00022840"/>
    </source>
</evidence>
<sequence length="732" mass="85872">MFDYYEKLFPGNLRYVPYKNDNEHIWDRIKFLDMRIYDLLIDEKENAEEESSLIDEFLLKYNNTDDNIVNKNKEERIRILEFLAEYIKDREEVSGFAECELTLLKIENAFNMSYFMKTCLIMSLAYEVNKKYTSIFSYINNDKSMSYPNAHIAIKLCSISTELYHEIVPYMAELKIVKDYIFEEKNIVMIEEKNDIIKPLKLNEKFQNVLIKSKNIEYKVPYYFELFKYKNELDELEFNFNIKDEIIKLSSDIKNQISYKLYEKAKIIYLKGPEGVGKRFYIRHSLKALKRNILFIDSDILVNKRDEIEGLKKDILRECLAENAIPCLCGVHKIYELEKEYSSIIYSLLIELKNISELIFITSEEEIYEMNYTDCFNIIRIDIENPSLNTRSEYLKNSMSKKNLTTGGDINVLVNKFSFTPGQIKLAIDHISNKFFSNEVQELSEEELYEVFNNLAFTKLSNLATLVRPIYKWDDLVLKKEQKEILKQACNHIQYKHVVYEEWGFNKKRAYGNGVCVLFTGSPGTGKTMAAQVVAKALHINMYKVDLSQITSKYIGETEKNLKKLFDEAKKSNSLLFFDEADTIFGKRTEVKDSHDKHANMDAAYLLQKIEEYEGISVLATNYIQNIDEAFIRRISFIIRFSMPDINERKEIWQKAFPDTIPVEREIDFDFLASKFQLSGSNIKNIALHSAFLAASNNEGISMKHIIDAIRTEYLKVNKILLKEDLGPYYED</sequence>
<dbReference type="EC" id="3.4.24.-" evidence="5"/>
<dbReference type="Gene3D" id="3.40.50.300">
    <property type="entry name" value="P-loop containing nucleotide triphosphate hydrolases"/>
    <property type="match status" value="1"/>
</dbReference>
<evidence type="ECO:0000313" key="6">
    <source>
        <dbReference type="Proteomes" id="UP000277570"/>
    </source>
</evidence>
<dbReference type="GO" id="GO:0016787">
    <property type="term" value="F:hydrolase activity"/>
    <property type="evidence" value="ECO:0007669"/>
    <property type="project" value="UniProtKB-KW"/>
</dbReference>
<protein>
    <submittedName>
        <fullName evidence="5">ATPase AAA</fullName>
        <ecNumber evidence="5">3.4.24.-</ecNumber>
    </submittedName>
</protein>
<dbReference type="InterPro" id="IPR027417">
    <property type="entry name" value="P-loop_NTPase"/>
</dbReference>
<dbReference type="Proteomes" id="UP000277570">
    <property type="component" value="Unassembled WGS sequence"/>
</dbReference>
<comment type="similarity">
    <text evidence="1">Belongs to the AAA ATPase family.</text>
</comment>
<comment type="caution">
    <text evidence="5">The sequence shown here is derived from an EMBL/GenBank/DDBJ whole genome shotgun (WGS) entry which is preliminary data.</text>
</comment>
<dbReference type="EMBL" id="UYIN01000001">
    <property type="protein sequence ID" value="VDG69771.1"/>
    <property type="molecule type" value="Genomic_DNA"/>
</dbReference>
<dbReference type="RefSeq" id="WP_125147670.1">
    <property type="nucleotide sequence ID" value="NZ_UYIN01000001.1"/>
</dbReference>
<keyword evidence="5" id="KW-0378">Hydrolase</keyword>
<accession>A0ABY6SPK3</accession>
<gene>
    <name evidence="5" type="primary">ftsH_1</name>
    <name evidence="5" type="ORF">NCTC10913_00412</name>
</gene>
<organism evidence="5 6">
    <name type="scientific">Clostridium carnis</name>
    <dbReference type="NCBI Taxonomy" id="1530"/>
    <lineage>
        <taxon>Bacteria</taxon>
        <taxon>Bacillati</taxon>
        <taxon>Bacillota</taxon>
        <taxon>Clostridia</taxon>
        <taxon>Eubacteriales</taxon>
        <taxon>Clostridiaceae</taxon>
        <taxon>Clostridium</taxon>
    </lineage>
</organism>
<evidence type="ECO:0000259" key="4">
    <source>
        <dbReference type="SMART" id="SM00382"/>
    </source>
</evidence>
<dbReference type="InterPro" id="IPR003959">
    <property type="entry name" value="ATPase_AAA_core"/>
</dbReference>